<evidence type="ECO:0008006" key="4">
    <source>
        <dbReference type="Google" id="ProtNLM"/>
    </source>
</evidence>
<feature type="compositionally biased region" description="Pro residues" evidence="1">
    <location>
        <begin position="236"/>
        <end position="252"/>
    </location>
</feature>
<protein>
    <recommendedName>
        <fullName evidence="4">Scaffolding protein</fullName>
    </recommendedName>
</protein>
<proteinExistence type="predicted"/>
<organism evidence="2 3">
    <name type="scientific">Comamonas thiooxydans</name>
    <dbReference type="NCBI Taxonomy" id="363952"/>
    <lineage>
        <taxon>Bacteria</taxon>
        <taxon>Pseudomonadati</taxon>
        <taxon>Pseudomonadota</taxon>
        <taxon>Betaproteobacteria</taxon>
        <taxon>Burkholderiales</taxon>
        <taxon>Comamonadaceae</taxon>
        <taxon>Comamonas</taxon>
    </lineage>
</organism>
<dbReference type="RefSeq" id="WP_034383547.1">
    <property type="nucleotide sequence ID" value="NZ_AWTN01000148.1"/>
</dbReference>
<feature type="compositionally biased region" description="Low complexity" evidence="1">
    <location>
        <begin position="15"/>
        <end position="59"/>
    </location>
</feature>
<comment type="caution">
    <text evidence="2">The sequence shown here is derived from an EMBL/GenBank/DDBJ whole genome shotgun (WGS) entry which is preliminary data.</text>
</comment>
<feature type="region of interest" description="Disordered" evidence="1">
    <location>
        <begin position="130"/>
        <end position="149"/>
    </location>
</feature>
<evidence type="ECO:0000313" key="2">
    <source>
        <dbReference type="EMBL" id="KGG83030.1"/>
    </source>
</evidence>
<dbReference type="AlphaFoldDB" id="A0A0E3BV42"/>
<gene>
    <name evidence="2" type="ORF">P245_25730</name>
</gene>
<feature type="region of interest" description="Disordered" evidence="1">
    <location>
        <begin position="1"/>
        <end position="112"/>
    </location>
</feature>
<feature type="compositionally biased region" description="Basic and acidic residues" evidence="1">
    <location>
        <begin position="67"/>
        <end position="90"/>
    </location>
</feature>
<name>A0A0E3BV42_9BURK</name>
<reference evidence="2 3" key="1">
    <citation type="submission" date="2013-09" db="EMBL/GenBank/DDBJ databases">
        <title>High correlation between genotypes and phenotypes of environmental bacteria Comamonas testosteroni strains.</title>
        <authorList>
            <person name="Liu L."/>
            <person name="Zhu W."/>
            <person name="Xia X."/>
            <person name="Xu B."/>
            <person name="Luo M."/>
            <person name="Wang G."/>
        </authorList>
    </citation>
    <scope>NUCLEOTIDE SEQUENCE [LARGE SCALE GENOMIC DNA]</scope>
    <source>
        <strain evidence="2 3">JL14</strain>
    </source>
</reference>
<dbReference type="EMBL" id="AWTN01000148">
    <property type="protein sequence ID" value="KGG83030.1"/>
    <property type="molecule type" value="Genomic_DNA"/>
</dbReference>
<dbReference type="Proteomes" id="UP000029567">
    <property type="component" value="Unassembled WGS sequence"/>
</dbReference>
<accession>A0A0E3BV42</accession>
<sequence length="279" mass="31140">MTVQTMDPVPTNDAPQEQPTSGQEQSQQQVEQQQEGQQPGGEQQPGNSQEQSETVEQQQKNGGVQKRINELTRKAHEAEREAKFWREQHAAKQGAPSSQDAPKPARTDFASEDEYLEAMTDWKVEQRFKAHKQQTAAERENEAQAKHQSTRIELYQQRVAESAESMPDFAKVVGASEVPTAEHVLESILDSEYGPQLAYHLAKDPDAIQRLNDMSPLQAAREIGRLEAQLGKPQGEQPPPQKRTTNAPPPINPVRGGNGQFTKAPEAMSDSEWFASRKK</sequence>
<feature type="region of interest" description="Disordered" evidence="1">
    <location>
        <begin position="223"/>
        <end position="279"/>
    </location>
</feature>
<evidence type="ECO:0000313" key="3">
    <source>
        <dbReference type="Proteomes" id="UP000029567"/>
    </source>
</evidence>
<evidence type="ECO:0000256" key="1">
    <source>
        <dbReference type="SAM" id="MobiDB-lite"/>
    </source>
</evidence>